<keyword evidence="3" id="KW-1185">Reference proteome</keyword>
<evidence type="ECO:0000313" key="3">
    <source>
        <dbReference type="Proteomes" id="UP000002630"/>
    </source>
</evidence>
<feature type="compositionally biased region" description="Low complexity" evidence="1">
    <location>
        <begin position="206"/>
        <end position="223"/>
    </location>
</feature>
<protein>
    <submittedName>
        <fullName evidence="2">Uncharacterized protein</fullName>
    </submittedName>
</protein>
<feature type="compositionally biased region" description="Gly residues" evidence="1">
    <location>
        <begin position="82"/>
        <end position="91"/>
    </location>
</feature>
<evidence type="ECO:0000313" key="2">
    <source>
        <dbReference type="EMBL" id="CBN77619.1"/>
    </source>
</evidence>
<dbReference type="EMBL" id="FN649728">
    <property type="protein sequence ID" value="CBN77619.1"/>
    <property type="molecule type" value="Genomic_DNA"/>
</dbReference>
<feature type="compositionally biased region" description="Low complexity" evidence="1">
    <location>
        <begin position="177"/>
        <end position="198"/>
    </location>
</feature>
<reference evidence="2 3" key="1">
    <citation type="journal article" date="2010" name="Nature">
        <title>The Ectocarpus genome and the independent evolution of multicellularity in brown algae.</title>
        <authorList>
            <person name="Cock J.M."/>
            <person name="Sterck L."/>
            <person name="Rouze P."/>
            <person name="Scornet D."/>
            <person name="Allen A.E."/>
            <person name="Amoutzias G."/>
            <person name="Anthouard V."/>
            <person name="Artiguenave F."/>
            <person name="Aury J.M."/>
            <person name="Badger J.H."/>
            <person name="Beszteri B."/>
            <person name="Billiau K."/>
            <person name="Bonnet E."/>
            <person name="Bothwell J.H."/>
            <person name="Bowler C."/>
            <person name="Boyen C."/>
            <person name="Brownlee C."/>
            <person name="Carrano C.J."/>
            <person name="Charrier B."/>
            <person name="Cho G.Y."/>
            <person name="Coelho S.M."/>
            <person name="Collen J."/>
            <person name="Corre E."/>
            <person name="Da Silva C."/>
            <person name="Delage L."/>
            <person name="Delaroque N."/>
            <person name="Dittami S.M."/>
            <person name="Doulbeau S."/>
            <person name="Elias M."/>
            <person name="Farnham G."/>
            <person name="Gachon C.M."/>
            <person name="Gschloessl B."/>
            <person name="Heesch S."/>
            <person name="Jabbari K."/>
            <person name="Jubin C."/>
            <person name="Kawai H."/>
            <person name="Kimura K."/>
            <person name="Kloareg B."/>
            <person name="Kupper F.C."/>
            <person name="Lang D."/>
            <person name="Le Bail A."/>
            <person name="Leblanc C."/>
            <person name="Lerouge P."/>
            <person name="Lohr M."/>
            <person name="Lopez P.J."/>
            <person name="Martens C."/>
            <person name="Maumus F."/>
            <person name="Michel G."/>
            <person name="Miranda-Saavedra D."/>
            <person name="Morales J."/>
            <person name="Moreau H."/>
            <person name="Motomura T."/>
            <person name="Nagasato C."/>
            <person name="Napoli C.A."/>
            <person name="Nelson D.R."/>
            <person name="Nyvall-Collen P."/>
            <person name="Peters A.F."/>
            <person name="Pommier C."/>
            <person name="Potin P."/>
            <person name="Poulain J."/>
            <person name="Quesneville H."/>
            <person name="Read B."/>
            <person name="Rensing S.A."/>
            <person name="Ritter A."/>
            <person name="Rousvoal S."/>
            <person name="Samanta M."/>
            <person name="Samson G."/>
            <person name="Schroeder D.C."/>
            <person name="Segurens B."/>
            <person name="Strittmatter M."/>
            <person name="Tonon T."/>
            <person name="Tregear J.W."/>
            <person name="Valentin K."/>
            <person name="von Dassow P."/>
            <person name="Yamagishi T."/>
            <person name="Van de Peer Y."/>
            <person name="Wincker P."/>
        </authorList>
    </citation>
    <scope>NUCLEOTIDE SEQUENCE [LARGE SCALE GENOMIC DNA]</scope>
    <source>
        <strain evidence="3">Ec32 / CCAP1310/4</strain>
    </source>
</reference>
<sequence>MPPTDCFDDAGASCASMSGVPEPGLLPTTRSPLHHGTDPDLSAPTPSPSGVAATGLDLSPVMGPTPTVFVTKAKRKLRGSPARGGGCGGGPVSPMATRLSRGFPPSSIRPNTTGFSGASNPSTPHRGGSSCCITQHDASSSSAAAKGEATQQRLGAGGTGGLLDDKDGPPSLAPLGSVAPSTRVAAAAAPTPESAAGLEAGGGGSEASNSRGARQQQQQQQKKQQVDIKDMMLKAKKASDNIRLLLHAKV</sequence>
<feature type="compositionally biased region" description="Polar residues" evidence="1">
    <location>
        <begin position="108"/>
        <end position="123"/>
    </location>
</feature>
<evidence type="ECO:0000256" key="1">
    <source>
        <dbReference type="SAM" id="MobiDB-lite"/>
    </source>
</evidence>
<feature type="region of interest" description="Disordered" evidence="1">
    <location>
        <begin position="1"/>
        <end position="227"/>
    </location>
</feature>
<dbReference type="Proteomes" id="UP000002630">
    <property type="component" value="Linkage Group LG03"/>
</dbReference>
<accession>D8LMK9</accession>
<name>D8LMK9_ECTSI</name>
<proteinExistence type="predicted"/>
<dbReference type="EMBL" id="FN648596">
    <property type="protein sequence ID" value="CBN77619.1"/>
    <property type="molecule type" value="Genomic_DNA"/>
</dbReference>
<organism evidence="2 3">
    <name type="scientific">Ectocarpus siliculosus</name>
    <name type="common">Brown alga</name>
    <name type="synonym">Conferva siliculosa</name>
    <dbReference type="NCBI Taxonomy" id="2880"/>
    <lineage>
        <taxon>Eukaryota</taxon>
        <taxon>Sar</taxon>
        <taxon>Stramenopiles</taxon>
        <taxon>Ochrophyta</taxon>
        <taxon>PX clade</taxon>
        <taxon>Phaeophyceae</taxon>
        <taxon>Ectocarpales</taxon>
        <taxon>Ectocarpaceae</taxon>
        <taxon>Ectocarpus</taxon>
    </lineage>
</organism>
<dbReference type="InParanoid" id="D8LMK9"/>
<gene>
    <name evidence="2" type="ORF">Esi_0004_0278</name>
</gene>
<dbReference type="AlphaFoldDB" id="D8LMK9"/>